<keyword evidence="4" id="KW-0539">Nucleus</keyword>
<evidence type="ECO:0000256" key="2">
    <source>
        <dbReference type="ARBA" id="ARBA00006369"/>
    </source>
</evidence>
<dbReference type="InterPro" id="IPR007109">
    <property type="entry name" value="Brix"/>
</dbReference>
<dbReference type="InterPro" id="IPR036020">
    <property type="entry name" value="WW_dom_sf"/>
</dbReference>
<protein>
    <recommendedName>
        <fullName evidence="10">WW domain-containing protein</fullName>
    </recommendedName>
</protein>
<feature type="compositionally biased region" description="Polar residues" evidence="5">
    <location>
        <begin position="162"/>
        <end position="180"/>
    </location>
</feature>
<gene>
    <name evidence="8" type="ORF">A7C99_1963</name>
</gene>
<dbReference type="Proteomes" id="UP000243015">
    <property type="component" value="Unassembled WGS sequence"/>
</dbReference>
<feature type="region of interest" description="Disordered" evidence="5">
    <location>
        <begin position="477"/>
        <end position="527"/>
    </location>
</feature>
<dbReference type="GO" id="GO:0019843">
    <property type="term" value="F:rRNA binding"/>
    <property type="evidence" value="ECO:0007669"/>
    <property type="project" value="InterPro"/>
</dbReference>
<dbReference type="GO" id="GO:0006364">
    <property type="term" value="P:rRNA processing"/>
    <property type="evidence" value="ECO:0007669"/>
    <property type="project" value="InterPro"/>
</dbReference>
<dbReference type="VEuPathDB" id="FungiDB:TERG_04153"/>
<evidence type="ECO:0000313" key="9">
    <source>
        <dbReference type="Proteomes" id="UP000243015"/>
    </source>
</evidence>
<evidence type="ECO:0000259" key="7">
    <source>
        <dbReference type="PROSITE" id="PS50833"/>
    </source>
</evidence>
<feature type="region of interest" description="Disordered" evidence="5">
    <location>
        <begin position="1"/>
        <end position="25"/>
    </location>
</feature>
<dbReference type="InterPro" id="IPR001810">
    <property type="entry name" value="F-box_dom"/>
</dbReference>
<feature type="compositionally biased region" description="Polar residues" evidence="5">
    <location>
        <begin position="101"/>
        <end position="126"/>
    </location>
</feature>
<dbReference type="SUPFAM" id="SSF52954">
    <property type="entry name" value="Class II aaRS ABD-related"/>
    <property type="match status" value="1"/>
</dbReference>
<dbReference type="InterPro" id="IPR001202">
    <property type="entry name" value="WW_dom"/>
</dbReference>
<dbReference type="SUPFAM" id="SSF51045">
    <property type="entry name" value="WW domain"/>
    <property type="match status" value="1"/>
</dbReference>
<comment type="similarity">
    <text evidence="2">Belongs to the BRX1 family.</text>
</comment>
<feature type="domain" description="Brix" evidence="7">
    <location>
        <begin position="528"/>
        <end position="768"/>
    </location>
</feature>
<dbReference type="Pfam" id="PF12937">
    <property type="entry name" value="F-box-like"/>
    <property type="match status" value="1"/>
</dbReference>
<dbReference type="GO" id="GO:0005730">
    <property type="term" value="C:nucleolus"/>
    <property type="evidence" value="ECO:0007669"/>
    <property type="project" value="UniProtKB-SubCell"/>
</dbReference>
<dbReference type="Pfam" id="PF00397">
    <property type="entry name" value="WW"/>
    <property type="match status" value="1"/>
</dbReference>
<feature type="compositionally biased region" description="Polar residues" evidence="5">
    <location>
        <begin position="510"/>
        <end position="521"/>
    </location>
</feature>
<organism evidence="8 9">
    <name type="scientific">Trichophyton rubrum</name>
    <name type="common">Athlete's foot fungus</name>
    <name type="synonym">Epidermophyton rubrum</name>
    <dbReference type="NCBI Taxonomy" id="5551"/>
    <lineage>
        <taxon>Eukaryota</taxon>
        <taxon>Fungi</taxon>
        <taxon>Dikarya</taxon>
        <taxon>Ascomycota</taxon>
        <taxon>Pezizomycotina</taxon>
        <taxon>Eurotiomycetes</taxon>
        <taxon>Eurotiomycetidae</taxon>
        <taxon>Onygenales</taxon>
        <taxon>Arthrodermataceae</taxon>
        <taxon>Trichophyton</taxon>
    </lineage>
</organism>
<keyword evidence="3" id="KW-0690">Ribosome biogenesis</keyword>
<feature type="compositionally biased region" description="Polar residues" evidence="5">
    <location>
        <begin position="78"/>
        <end position="87"/>
    </location>
</feature>
<evidence type="ECO:0000256" key="4">
    <source>
        <dbReference type="ARBA" id="ARBA00023242"/>
    </source>
</evidence>
<evidence type="ECO:0008006" key="10">
    <source>
        <dbReference type="Google" id="ProtNLM"/>
    </source>
</evidence>
<sequence>MSPQSSRVMSPDAAGPSSSPPVLPEGWLAQWDGRQQRWYYVQPVTRKSQWEIPTEPFIASTSSTPHSTASPGPYPSPLTMSATSPESEATRELMEVRNAKWNGNGNFAATQQLSPQSTSPRSQRTPVASDAVPHPRSSTQTTPVHAIADISALASQDEMMVQHNSPNHSRVGSNTPQQPMSMPGQVQGFHTTSGSPANQHQAQHFPPHPQSYNDAHMQSSGLPLGQPPHANSIPMNPSPQGQLYGGQMHDSNARAFCGPPQPADLRYTNQPIPVTPGKFPPRVSPVQTQRHQEHGITLLNQDPNAPPVFPLSHREAQRKRQSERQESFAKYQAGPAGQPYPPRGPPAGNYDHRYKEPESLPRNMPPPPPGFGSNPIYDPLIDQGRPVYHESIQGPPGGPYGTSRQLGSPGNGPSWQQQQPLPPPQQYGGYQPGMPPRADYVPPPQQHFGDVGGYPGNWGRVNAEDEDVDMDVMDDFEDDSSEEDEEKEISEDDSEVGSDDDNEEDGGVNTTPKKSSQSQKNPAFMPKTRVLVLTSRGVSYRHRHLVADLTALLPHTYKESKLDTKKSQGYNFLLNSLADLHSCNVVFFLEARKQGQDLYLWLSRPPNGPTLKFSVTNLHTMGELGTGFAGNCLKGGRGIVVFDPSFDDNVVLQKGNEWRGLVREMLRSVFAVPKRGVRGMKPFVDRVIGIFAVDGKIWIRVYEIRETDVATATKKAEEELQNAAAGEKKKKSKGAGAGGGKGGPEISLVEIGPRFVLTPIVILEGSFGGPVIYENREYVSPNQVRREIRMKKASRYNSRRTGQIDRNVKKTELGLNTESSKDKKVDELDSRLPEISPTIITMLPYLFPTELLLQIFQSCTSIADILNLALTCRRFHQIFASSQKLPLLASAAEAEYGPLKDIIQLVTQNSSQPAHAIREAPLSINLLQQIVAVGRVARKWEEIYPVKKWKVDFEDRRLLTDHERYTLRRAIYRLWLYSRAFHCAFYPRGSRAVPAVVRERAELLHNWSTDELAEIEDTRLVIREVVQNHICPSNGTIQRKFHKRFPENTQSLSFNIHLNYPPSHGSSDFYFADPYRSHTPPLHDKETFFLNPSKNDRSGTSQFSTSTNKYATKFRLDLYHDPGAEGWGDEIPHYYVVEDMLKLDPGQVIWLRENTRLKEQVERYVKSIGEWFENNGETFGQTLEWVLNERGEDIEAFKDAIFDQELGIAKSDM</sequence>
<dbReference type="CDD" id="cd00201">
    <property type="entry name" value="WW"/>
    <property type="match status" value="1"/>
</dbReference>
<dbReference type="PANTHER" id="PTHR13634:SF0">
    <property type="entry name" value="RIBOSOME BIOGENESIS PROTEIN BRX1 HOMOLOG"/>
    <property type="match status" value="1"/>
</dbReference>
<dbReference type="SUPFAM" id="SSF81383">
    <property type="entry name" value="F-box domain"/>
    <property type="match status" value="1"/>
</dbReference>
<feature type="compositionally biased region" description="Low complexity" evidence="5">
    <location>
        <begin position="59"/>
        <end position="71"/>
    </location>
</feature>
<feature type="compositionally biased region" description="Basic and acidic residues" evidence="5">
    <location>
        <begin position="312"/>
        <end position="327"/>
    </location>
</feature>
<feature type="region of interest" description="Disordered" evidence="5">
    <location>
        <begin position="722"/>
        <end position="743"/>
    </location>
</feature>
<feature type="domain" description="WW" evidence="6">
    <location>
        <begin position="21"/>
        <end position="55"/>
    </location>
</feature>
<feature type="compositionally biased region" description="Polar residues" evidence="5">
    <location>
        <begin position="402"/>
        <end position="415"/>
    </location>
</feature>
<dbReference type="PANTHER" id="PTHR13634">
    <property type="entry name" value="RIBOSOME BIOGENESIS PROTEIN BRIX"/>
    <property type="match status" value="1"/>
</dbReference>
<dbReference type="AlphaFoldDB" id="A0A178F3J4"/>
<dbReference type="PROSITE" id="PS50833">
    <property type="entry name" value="BRIX"/>
    <property type="match status" value="1"/>
</dbReference>
<feature type="compositionally biased region" description="Low complexity" evidence="5">
    <location>
        <begin position="196"/>
        <end position="205"/>
    </location>
</feature>
<accession>A0A178F3J4</accession>
<dbReference type="VEuPathDB" id="FungiDB:TERG_04154"/>
<comment type="subcellular location">
    <subcellularLocation>
        <location evidence="1">Nucleus</location>
        <location evidence="1">Nucleolus</location>
    </subcellularLocation>
</comment>
<dbReference type="VEuPathDB" id="FungiDB:TERG_04152"/>
<feature type="compositionally biased region" description="Basic and acidic residues" evidence="5">
    <location>
        <begin position="88"/>
        <end position="98"/>
    </location>
</feature>
<evidence type="ECO:0000313" key="8">
    <source>
        <dbReference type="EMBL" id="OAL66575.1"/>
    </source>
</evidence>
<dbReference type="PROSITE" id="PS01159">
    <property type="entry name" value="WW_DOMAIN_1"/>
    <property type="match status" value="1"/>
</dbReference>
<evidence type="ECO:0000256" key="5">
    <source>
        <dbReference type="SAM" id="MobiDB-lite"/>
    </source>
</evidence>
<evidence type="ECO:0000256" key="1">
    <source>
        <dbReference type="ARBA" id="ARBA00004604"/>
    </source>
</evidence>
<evidence type="ECO:0000256" key="3">
    <source>
        <dbReference type="ARBA" id="ARBA00022517"/>
    </source>
</evidence>
<dbReference type="Pfam" id="PF04427">
    <property type="entry name" value="Brix"/>
    <property type="match status" value="1"/>
</dbReference>
<dbReference type="InterPro" id="IPR026532">
    <property type="entry name" value="BRX1"/>
</dbReference>
<feature type="compositionally biased region" description="Basic and acidic residues" evidence="5">
    <location>
        <begin position="350"/>
        <end position="359"/>
    </location>
</feature>
<dbReference type="GO" id="GO:0000027">
    <property type="term" value="P:ribosomal large subunit assembly"/>
    <property type="evidence" value="ECO:0007669"/>
    <property type="project" value="TreeGrafter"/>
</dbReference>
<dbReference type="SMART" id="SM00456">
    <property type="entry name" value="WW"/>
    <property type="match status" value="1"/>
</dbReference>
<dbReference type="EMBL" id="LHPM01000012">
    <property type="protein sequence ID" value="OAL66575.1"/>
    <property type="molecule type" value="Genomic_DNA"/>
</dbReference>
<dbReference type="InterPro" id="IPR036047">
    <property type="entry name" value="F-box-like_dom_sf"/>
</dbReference>
<feature type="region of interest" description="Disordered" evidence="5">
    <location>
        <begin position="297"/>
        <end position="462"/>
    </location>
</feature>
<reference evidence="8 9" key="1">
    <citation type="submission" date="2016-05" db="EMBL/GenBank/DDBJ databases">
        <title>Genome sequencing of Trichophyton rubrum CMCC(F)T1i isolated from hair.</title>
        <authorList>
            <person name="Zhan P."/>
            <person name="Tao Y."/>
            <person name="Liu W."/>
        </authorList>
    </citation>
    <scope>NUCLEOTIDE SEQUENCE [LARGE SCALE GENOMIC DNA]</scope>
    <source>
        <strain evidence="9">CMCC(F)T1i</strain>
    </source>
</reference>
<evidence type="ECO:0000259" key="6">
    <source>
        <dbReference type="PROSITE" id="PS50020"/>
    </source>
</evidence>
<feature type="region of interest" description="Disordered" evidence="5">
    <location>
        <begin position="50"/>
        <end position="144"/>
    </location>
</feature>
<dbReference type="CDD" id="cd09917">
    <property type="entry name" value="F-box_SF"/>
    <property type="match status" value="1"/>
</dbReference>
<name>A0A178F3J4_TRIRU</name>
<comment type="caution">
    <text evidence="8">The sequence shown here is derived from an EMBL/GenBank/DDBJ whole genome shotgun (WGS) entry which is preliminary data.</text>
</comment>
<dbReference type="Gene3D" id="2.20.70.10">
    <property type="match status" value="1"/>
</dbReference>
<dbReference type="SMART" id="SM00879">
    <property type="entry name" value="Brix"/>
    <property type="match status" value="1"/>
</dbReference>
<dbReference type="PROSITE" id="PS50020">
    <property type="entry name" value="WW_DOMAIN_2"/>
    <property type="match status" value="1"/>
</dbReference>
<feature type="region of interest" description="Disordered" evidence="5">
    <location>
        <begin position="162"/>
        <end position="207"/>
    </location>
</feature>
<proteinExistence type="inferred from homology"/>
<feature type="compositionally biased region" description="Acidic residues" evidence="5">
    <location>
        <begin position="477"/>
        <end position="506"/>
    </location>
</feature>